<dbReference type="WBParaSite" id="PgR012_g035_t07">
    <property type="protein sequence ID" value="PgR012_g035_t07"/>
    <property type="gene ID" value="PgR012_g035"/>
</dbReference>
<name>A0A915AQP4_PARUN</name>
<protein>
    <submittedName>
        <fullName evidence="2">YcaO domain-containing protein</fullName>
    </submittedName>
</protein>
<evidence type="ECO:0000313" key="1">
    <source>
        <dbReference type="Proteomes" id="UP000887569"/>
    </source>
</evidence>
<accession>A0A915AQP4</accession>
<organism evidence="1 2">
    <name type="scientific">Parascaris univalens</name>
    <name type="common">Nematode worm</name>
    <dbReference type="NCBI Taxonomy" id="6257"/>
    <lineage>
        <taxon>Eukaryota</taxon>
        <taxon>Metazoa</taxon>
        <taxon>Ecdysozoa</taxon>
        <taxon>Nematoda</taxon>
        <taxon>Chromadorea</taxon>
        <taxon>Rhabditida</taxon>
        <taxon>Spirurina</taxon>
        <taxon>Ascaridomorpha</taxon>
        <taxon>Ascaridoidea</taxon>
        <taxon>Ascarididae</taxon>
        <taxon>Parascaris</taxon>
    </lineage>
</organism>
<dbReference type="Proteomes" id="UP000887569">
    <property type="component" value="Unplaced"/>
</dbReference>
<reference evidence="2" key="1">
    <citation type="submission" date="2022-11" db="UniProtKB">
        <authorList>
            <consortium name="WormBaseParasite"/>
        </authorList>
    </citation>
    <scope>IDENTIFICATION</scope>
</reference>
<sequence length="54" mass="5997">RDPLAVLTDALRAKGCERIEPRLLQSAGLLVLNRFTWSVYMQTSSLLGNVPARV</sequence>
<keyword evidence="1" id="KW-1185">Reference proteome</keyword>
<dbReference type="AlphaFoldDB" id="A0A915AQP4"/>
<evidence type="ECO:0000313" key="2">
    <source>
        <dbReference type="WBParaSite" id="PgR012_g035_t07"/>
    </source>
</evidence>
<proteinExistence type="predicted"/>